<keyword evidence="2" id="KW-1185">Reference proteome</keyword>
<proteinExistence type="predicted"/>
<dbReference type="Proteomes" id="UP000789570">
    <property type="component" value="Unassembled WGS sequence"/>
</dbReference>
<name>A0A9N8W275_9GLOM</name>
<accession>A0A9N8W275</accession>
<evidence type="ECO:0000313" key="1">
    <source>
        <dbReference type="EMBL" id="CAG8468378.1"/>
    </source>
</evidence>
<dbReference type="OrthoDB" id="10492243at2759"/>
<evidence type="ECO:0000313" key="2">
    <source>
        <dbReference type="Proteomes" id="UP000789570"/>
    </source>
</evidence>
<sequence length="126" mass="14422">MGKEDFMQTGLEMGPAIRLAKKVQALKDNTKRSYKSLSEVLAKYDINSDVTLTQLRKFSGVLTLHSSRDKNMGPVVDNNEVMRCEYISTILQSPQMTVTGAESSDRVDYAIKKNHRWFIRRNNLHN</sequence>
<protein>
    <submittedName>
        <fullName evidence="1">11603_t:CDS:1</fullName>
    </submittedName>
</protein>
<dbReference type="EMBL" id="CAJVPQ010000302">
    <property type="protein sequence ID" value="CAG8468378.1"/>
    <property type="molecule type" value="Genomic_DNA"/>
</dbReference>
<dbReference type="AlphaFoldDB" id="A0A9N8W275"/>
<reference evidence="1" key="1">
    <citation type="submission" date="2021-06" db="EMBL/GenBank/DDBJ databases">
        <authorList>
            <person name="Kallberg Y."/>
            <person name="Tangrot J."/>
            <person name="Rosling A."/>
        </authorList>
    </citation>
    <scope>NUCLEOTIDE SEQUENCE</scope>
    <source>
        <strain evidence="1">UK204</strain>
    </source>
</reference>
<gene>
    <name evidence="1" type="ORF">FCALED_LOCUS2095</name>
</gene>
<organism evidence="1 2">
    <name type="scientific">Funneliformis caledonium</name>
    <dbReference type="NCBI Taxonomy" id="1117310"/>
    <lineage>
        <taxon>Eukaryota</taxon>
        <taxon>Fungi</taxon>
        <taxon>Fungi incertae sedis</taxon>
        <taxon>Mucoromycota</taxon>
        <taxon>Glomeromycotina</taxon>
        <taxon>Glomeromycetes</taxon>
        <taxon>Glomerales</taxon>
        <taxon>Glomeraceae</taxon>
        <taxon>Funneliformis</taxon>
    </lineage>
</organism>
<comment type="caution">
    <text evidence="1">The sequence shown here is derived from an EMBL/GenBank/DDBJ whole genome shotgun (WGS) entry which is preliminary data.</text>
</comment>